<dbReference type="KEGG" id="hgr:DW355_11235"/>
<accession>A0A4P6UM39</accession>
<dbReference type="Proteomes" id="UP000292939">
    <property type="component" value="Chromosome"/>
</dbReference>
<name>A0A4P6UM39_9BURK</name>
<sequence>MAALAEPSEQGQRFLALWTLKEAWFKQQARPLDWALLPRLHTTLAVDGASFNGQVWQTEDCTLALTWPLDPRHTALPLRWSRTASPEPASGPNADRPSAGTPPLVDQTAQPWHVGLIKPL</sequence>
<evidence type="ECO:0000313" key="3">
    <source>
        <dbReference type="Proteomes" id="UP000292939"/>
    </source>
</evidence>
<proteinExistence type="predicted"/>
<dbReference type="AlphaFoldDB" id="A0A4P6UM39"/>
<feature type="region of interest" description="Disordered" evidence="1">
    <location>
        <begin position="79"/>
        <end position="111"/>
    </location>
</feature>
<evidence type="ECO:0000313" key="2">
    <source>
        <dbReference type="EMBL" id="QBK05250.1"/>
    </source>
</evidence>
<organism evidence="2 3">
    <name type="scientific">Hylemonella gracilis</name>
    <dbReference type="NCBI Taxonomy" id="80880"/>
    <lineage>
        <taxon>Bacteria</taxon>
        <taxon>Pseudomonadati</taxon>
        <taxon>Pseudomonadota</taxon>
        <taxon>Betaproteobacteria</taxon>
        <taxon>Burkholderiales</taxon>
        <taxon>Comamonadaceae</taxon>
        <taxon>Hylemonella</taxon>
    </lineage>
</organism>
<reference evidence="2 3" key="1">
    <citation type="submission" date="2018-07" db="EMBL/GenBank/DDBJ databases">
        <title>Exploring interactions and the metabolic potential of the ultra-small soil bacteria Hylemonella gracilis.</title>
        <authorList>
            <person name="Tyc O."/>
            <person name="Kulkarni P."/>
            <person name="Gawehns F."/>
            <person name="Hundscheid M."/>
            <person name="Zweers H."/>
            <person name="Garbeva P."/>
        </authorList>
    </citation>
    <scope>NUCLEOTIDE SEQUENCE [LARGE SCALE GENOMIC DNA]</scope>
    <source>
        <strain evidence="2 3">NS1</strain>
    </source>
</reference>
<dbReference type="OrthoDB" id="9808281at2"/>
<dbReference type="EMBL" id="CP031395">
    <property type="protein sequence ID" value="QBK05250.1"/>
    <property type="molecule type" value="Genomic_DNA"/>
</dbReference>
<gene>
    <name evidence="2" type="ORF">DW355_11235</name>
</gene>
<evidence type="ECO:0000256" key="1">
    <source>
        <dbReference type="SAM" id="MobiDB-lite"/>
    </source>
</evidence>
<dbReference type="RefSeq" id="WP_131280177.1">
    <property type="nucleotide sequence ID" value="NZ_CP031395.1"/>
</dbReference>
<protein>
    <submittedName>
        <fullName evidence="2">Uncharacterized protein</fullName>
    </submittedName>
</protein>